<evidence type="ECO:0000256" key="8">
    <source>
        <dbReference type="HAMAP-Rule" id="MF_00222"/>
    </source>
</evidence>
<dbReference type="Proteomes" id="UP000218023">
    <property type="component" value="Unassembled WGS sequence"/>
</dbReference>
<feature type="binding site" evidence="8">
    <location>
        <position position="238"/>
    </location>
    <ligand>
        <name>shikimate</name>
        <dbReference type="ChEBI" id="CHEBI:36208"/>
    </ligand>
</feature>
<dbReference type="EC" id="1.1.1.25" evidence="2 8"/>
<dbReference type="InterPro" id="IPR041121">
    <property type="entry name" value="SDH_C"/>
</dbReference>
<dbReference type="Gene3D" id="3.40.50.10860">
    <property type="entry name" value="Leucine Dehydrogenase, chain A, domain 1"/>
    <property type="match status" value="1"/>
</dbReference>
<feature type="binding site" evidence="8">
    <location>
        <position position="259"/>
    </location>
    <ligand>
        <name>NADP(+)</name>
        <dbReference type="ChEBI" id="CHEBI:58349"/>
    </ligand>
</feature>
<evidence type="ECO:0000256" key="7">
    <source>
        <dbReference type="ARBA" id="ARBA00049442"/>
    </source>
</evidence>
<keyword evidence="4 8" id="KW-0521">NADP</keyword>
<comment type="function">
    <text evidence="8">Involved in the biosynthesis of the chorismate, which leads to the biosynthesis of aromatic amino acids. Catalyzes the reversible NADPH linked reduction of 3-dehydroshikimate (DHSA) to yield shikimate (SA).</text>
</comment>
<dbReference type="Pfam" id="PF01488">
    <property type="entry name" value="Shikimate_DH"/>
    <property type="match status" value="1"/>
</dbReference>
<evidence type="ECO:0000256" key="1">
    <source>
        <dbReference type="ARBA" id="ARBA00004871"/>
    </source>
</evidence>
<protein>
    <recommendedName>
        <fullName evidence="2 8">Shikimate dehydrogenase (NADP(+))</fullName>
        <shortName evidence="8">SDH</shortName>
        <ecNumber evidence="2 8">1.1.1.25</ecNumber>
    </recommendedName>
</protein>
<dbReference type="PANTHER" id="PTHR21089:SF1">
    <property type="entry name" value="BIFUNCTIONAL 3-DEHYDROQUINATE DEHYDRATASE_SHIKIMATE DEHYDROGENASE, CHLOROPLASTIC"/>
    <property type="match status" value="1"/>
</dbReference>
<keyword evidence="3 8" id="KW-0028">Amino-acid biosynthesis</keyword>
<dbReference type="SUPFAM" id="SSF51735">
    <property type="entry name" value="NAD(P)-binding Rossmann-fold domains"/>
    <property type="match status" value="1"/>
</dbReference>
<evidence type="ECO:0000256" key="2">
    <source>
        <dbReference type="ARBA" id="ARBA00012962"/>
    </source>
</evidence>
<organism evidence="12 13">
    <name type="scientific">Paracoccus salipaludis</name>
    <dbReference type="NCBI Taxonomy" id="2032623"/>
    <lineage>
        <taxon>Bacteria</taxon>
        <taxon>Pseudomonadati</taxon>
        <taxon>Pseudomonadota</taxon>
        <taxon>Alphaproteobacteria</taxon>
        <taxon>Rhodobacterales</taxon>
        <taxon>Paracoccaceae</taxon>
        <taxon>Paracoccus</taxon>
    </lineage>
</organism>
<evidence type="ECO:0000259" key="9">
    <source>
        <dbReference type="Pfam" id="PF01488"/>
    </source>
</evidence>
<comment type="similarity">
    <text evidence="8">Belongs to the shikimate dehydrogenase family.</text>
</comment>
<reference evidence="12 13" key="1">
    <citation type="submission" date="2017-09" db="EMBL/GenBank/DDBJ databases">
        <title>Paracoccus alkalisoli sp. nov., isolated from saline alkaline soil.</title>
        <authorList>
            <person name="Dong X."/>
            <person name="Zhang G."/>
        </authorList>
    </citation>
    <scope>NUCLEOTIDE SEQUENCE [LARGE SCALE GENOMIC DNA]</scope>
    <source>
        <strain evidence="12 13">WN007</strain>
    </source>
</reference>
<evidence type="ECO:0000313" key="13">
    <source>
        <dbReference type="Proteomes" id="UP000218023"/>
    </source>
</evidence>
<dbReference type="AlphaFoldDB" id="A0A2A2GHY5"/>
<sequence length="291" mass="30576">MNDSAAAKVADGQAGPAVQVPLAGVMGWPVAHSRSPALHGHWLKRYGVAGHYVPLAVRPEHLGQVLHALPRAGFVGVNVTIPHKEAVLALADVVTDRAALIGAANTLTFGPDGKIHADNTDGHGFIANLLQQAPDWRPPSGPAAVIGAGGAARAVVAALLERGVPELRIANRTRARAERIREDFGARVTVHDWSRLDEMLDGAATVVNSTSMGMKGGQPLDLPLEALPPGALVTDLVYTPLDTEFLRAGRARGCITVDGLGMLLHQAAPGFERWFGVRPEVDEPLRAAVLG</sequence>
<evidence type="ECO:0000256" key="4">
    <source>
        <dbReference type="ARBA" id="ARBA00022857"/>
    </source>
</evidence>
<comment type="caution">
    <text evidence="12">The sequence shown here is derived from an EMBL/GenBank/DDBJ whole genome shotgun (WGS) entry which is preliminary data.</text>
</comment>
<feature type="domain" description="Shikimate dehydrogenase substrate binding N-terminal" evidence="10">
    <location>
        <begin position="25"/>
        <end position="107"/>
    </location>
</feature>
<evidence type="ECO:0000313" key="12">
    <source>
        <dbReference type="EMBL" id="PAU96958.1"/>
    </source>
</evidence>
<dbReference type="GO" id="GO:0050661">
    <property type="term" value="F:NADP binding"/>
    <property type="evidence" value="ECO:0007669"/>
    <property type="project" value="InterPro"/>
</dbReference>
<feature type="binding site" evidence="8">
    <location>
        <position position="80"/>
    </location>
    <ligand>
        <name>shikimate</name>
        <dbReference type="ChEBI" id="CHEBI:36208"/>
    </ligand>
</feature>
<dbReference type="GO" id="GO:0008652">
    <property type="term" value="P:amino acid biosynthetic process"/>
    <property type="evidence" value="ECO:0007669"/>
    <property type="project" value="UniProtKB-KW"/>
</dbReference>
<dbReference type="EMBL" id="NSJZ01000008">
    <property type="protein sequence ID" value="PAU96958.1"/>
    <property type="molecule type" value="Genomic_DNA"/>
</dbReference>
<proteinExistence type="inferred from homology"/>
<feature type="domain" description="Quinate/shikimate 5-dehydrogenase/glutamyl-tRNA reductase" evidence="9">
    <location>
        <begin position="143"/>
        <end position="211"/>
    </location>
</feature>
<gene>
    <name evidence="8" type="primary">aroE</name>
    <name evidence="12" type="ORF">CK240_10680</name>
</gene>
<dbReference type="InterPro" id="IPR036291">
    <property type="entry name" value="NAD(P)-bd_dom_sf"/>
</dbReference>
<feature type="binding site" evidence="8">
    <location>
        <begin position="33"/>
        <end position="35"/>
    </location>
    <ligand>
        <name>shikimate</name>
        <dbReference type="ChEBI" id="CHEBI:36208"/>
    </ligand>
</feature>
<dbReference type="UniPathway" id="UPA00053">
    <property type="reaction ID" value="UER00087"/>
</dbReference>
<feature type="binding site" evidence="8">
    <location>
        <position position="236"/>
    </location>
    <ligand>
        <name>NADP(+)</name>
        <dbReference type="ChEBI" id="CHEBI:58349"/>
    </ligand>
</feature>
<dbReference type="InterPro" id="IPR046346">
    <property type="entry name" value="Aminoacid_DH-like_N_sf"/>
</dbReference>
<evidence type="ECO:0000256" key="3">
    <source>
        <dbReference type="ARBA" id="ARBA00022605"/>
    </source>
</evidence>
<feature type="binding site" evidence="8">
    <location>
        <position position="121"/>
    </location>
    <ligand>
        <name>shikimate</name>
        <dbReference type="ChEBI" id="CHEBI:36208"/>
    </ligand>
</feature>
<dbReference type="InterPro" id="IPR006151">
    <property type="entry name" value="Shikm_DH/Glu-tRNA_Rdtase"/>
</dbReference>
<dbReference type="OrthoDB" id="9792692at2"/>
<feature type="binding site" evidence="8">
    <location>
        <begin position="147"/>
        <end position="151"/>
    </location>
    <ligand>
        <name>NADP(+)</name>
        <dbReference type="ChEBI" id="CHEBI:58349"/>
    </ligand>
</feature>
<dbReference type="PANTHER" id="PTHR21089">
    <property type="entry name" value="SHIKIMATE DEHYDROGENASE"/>
    <property type="match status" value="1"/>
</dbReference>
<keyword evidence="6 8" id="KW-0057">Aromatic amino acid biosynthesis</keyword>
<dbReference type="Pfam" id="PF08501">
    <property type="entry name" value="Shikimate_dh_N"/>
    <property type="match status" value="1"/>
</dbReference>
<evidence type="ECO:0000259" key="10">
    <source>
        <dbReference type="Pfam" id="PF08501"/>
    </source>
</evidence>
<dbReference type="NCBIfam" id="NF001312">
    <property type="entry name" value="PRK00258.1-4"/>
    <property type="match status" value="1"/>
</dbReference>
<keyword evidence="13" id="KW-1185">Reference proteome</keyword>
<dbReference type="GO" id="GO:0009423">
    <property type="term" value="P:chorismate biosynthetic process"/>
    <property type="evidence" value="ECO:0007669"/>
    <property type="project" value="UniProtKB-UniRule"/>
</dbReference>
<dbReference type="GO" id="GO:0019632">
    <property type="term" value="P:shikimate metabolic process"/>
    <property type="evidence" value="ECO:0007669"/>
    <property type="project" value="InterPro"/>
</dbReference>
<feature type="binding site" evidence="8">
    <location>
        <position position="266"/>
    </location>
    <ligand>
        <name>shikimate</name>
        <dbReference type="ChEBI" id="CHEBI:36208"/>
    </ligand>
</feature>
<dbReference type="NCBIfam" id="TIGR00507">
    <property type="entry name" value="aroE"/>
    <property type="match status" value="1"/>
</dbReference>
<dbReference type="SUPFAM" id="SSF53223">
    <property type="entry name" value="Aminoacid dehydrogenase-like, N-terminal domain"/>
    <property type="match status" value="1"/>
</dbReference>
<keyword evidence="5 8" id="KW-0560">Oxidoreductase</keyword>
<dbReference type="InterPro" id="IPR022893">
    <property type="entry name" value="Shikimate_DH_fam"/>
</dbReference>
<accession>A0A2A2GHY5</accession>
<comment type="pathway">
    <text evidence="1 8">Metabolic intermediate biosynthesis; chorismate biosynthesis; chorismate from D-erythrose 4-phosphate and phosphoenolpyruvate: step 4/7.</text>
</comment>
<dbReference type="Pfam" id="PF18317">
    <property type="entry name" value="SDH_C"/>
    <property type="match status" value="1"/>
</dbReference>
<dbReference type="InterPro" id="IPR013708">
    <property type="entry name" value="Shikimate_DH-bd_N"/>
</dbReference>
<feature type="binding site" evidence="8">
    <location>
        <position position="105"/>
    </location>
    <ligand>
        <name>shikimate</name>
        <dbReference type="ChEBI" id="CHEBI:36208"/>
    </ligand>
</feature>
<evidence type="ECO:0000256" key="5">
    <source>
        <dbReference type="ARBA" id="ARBA00023002"/>
    </source>
</evidence>
<dbReference type="GO" id="GO:0004764">
    <property type="term" value="F:shikimate 3-dehydrogenase (NADP+) activity"/>
    <property type="evidence" value="ECO:0007669"/>
    <property type="project" value="UniProtKB-UniRule"/>
</dbReference>
<name>A0A2A2GHY5_9RHOB</name>
<comment type="catalytic activity">
    <reaction evidence="7 8">
        <text>shikimate + NADP(+) = 3-dehydroshikimate + NADPH + H(+)</text>
        <dbReference type="Rhea" id="RHEA:17737"/>
        <dbReference type="ChEBI" id="CHEBI:15378"/>
        <dbReference type="ChEBI" id="CHEBI:16630"/>
        <dbReference type="ChEBI" id="CHEBI:36208"/>
        <dbReference type="ChEBI" id="CHEBI:57783"/>
        <dbReference type="ChEBI" id="CHEBI:58349"/>
        <dbReference type="EC" id="1.1.1.25"/>
    </reaction>
</comment>
<feature type="binding site" evidence="8">
    <location>
        <position position="96"/>
    </location>
    <ligand>
        <name>NADP(+)</name>
        <dbReference type="ChEBI" id="CHEBI:58349"/>
    </ligand>
</feature>
<feature type="domain" description="SDH C-terminal" evidence="11">
    <location>
        <begin position="259"/>
        <end position="282"/>
    </location>
</feature>
<comment type="subunit">
    <text evidence="8">Homodimer.</text>
</comment>
<dbReference type="HAMAP" id="MF_00222">
    <property type="entry name" value="Shikimate_DH_AroE"/>
    <property type="match status" value="1"/>
</dbReference>
<feature type="binding site" evidence="8">
    <location>
        <begin position="171"/>
        <end position="176"/>
    </location>
    <ligand>
        <name>NADP(+)</name>
        <dbReference type="ChEBI" id="CHEBI:58349"/>
    </ligand>
</feature>
<dbReference type="CDD" id="cd01065">
    <property type="entry name" value="NAD_bind_Shikimate_DH"/>
    <property type="match status" value="1"/>
</dbReference>
<evidence type="ECO:0000259" key="11">
    <source>
        <dbReference type="Pfam" id="PF18317"/>
    </source>
</evidence>
<feature type="active site" description="Proton acceptor" evidence="8">
    <location>
        <position position="84"/>
    </location>
</feature>
<dbReference type="RefSeq" id="WP_095640333.1">
    <property type="nucleotide sequence ID" value="NZ_NSJZ01000008.1"/>
</dbReference>
<dbReference type="GO" id="GO:0005829">
    <property type="term" value="C:cytosol"/>
    <property type="evidence" value="ECO:0007669"/>
    <property type="project" value="TreeGrafter"/>
</dbReference>
<dbReference type="InterPro" id="IPR011342">
    <property type="entry name" value="Shikimate_DH"/>
</dbReference>
<evidence type="ECO:0000256" key="6">
    <source>
        <dbReference type="ARBA" id="ARBA00023141"/>
    </source>
</evidence>
<dbReference type="Gene3D" id="3.40.50.720">
    <property type="entry name" value="NAD(P)-binding Rossmann-like Domain"/>
    <property type="match status" value="1"/>
</dbReference>
<dbReference type="GO" id="GO:0009073">
    <property type="term" value="P:aromatic amino acid family biosynthetic process"/>
    <property type="evidence" value="ECO:0007669"/>
    <property type="project" value="UniProtKB-KW"/>
</dbReference>